<keyword evidence="3" id="KW-1185">Reference proteome</keyword>
<dbReference type="RefSeq" id="WP_397718326.1">
    <property type="nucleotide sequence ID" value="NZ_JBIRGN010000011.1"/>
</dbReference>
<accession>A0ABW7R2D0</accession>
<evidence type="ECO:0000313" key="3">
    <source>
        <dbReference type="Proteomes" id="UP001610818"/>
    </source>
</evidence>
<sequence>MTVALDPTSQGARLPATAPSGATTTGTGVRNLPIRLAGIVGDTDSFFGEVWGIRPASFHCRALPDTATPADLWKRDPAAQERFAGGESVRFDGPGEWLPGIADLVTALCEDLGAADAQAALVLTPAGTVAPEPAAHSDHTFVLQLDGSSSWDLAYGRVPVTITLHRTSAVYLPPGQACPAVVGDEDSLQLVLTVQETDKRKVAERAIAAFLQAAAEKPVPGIHPAVADEKVAWLRTELAGLMAGQDVSAIVRRALGGEPTA</sequence>
<feature type="compositionally biased region" description="Low complexity" evidence="1">
    <location>
        <begin position="15"/>
        <end position="27"/>
    </location>
</feature>
<protein>
    <submittedName>
        <fullName evidence="2">Uncharacterized protein</fullName>
    </submittedName>
</protein>
<feature type="region of interest" description="Disordered" evidence="1">
    <location>
        <begin position="1"/>
        <end position="27"/>
    </location>
</feature>
<comment type="caution">
    <text evidence="2">The sequence shown here is derived from an EMBL/GenBank/DDBJ whole genome shotgun (WGS) entry which is preliminary data.</text>
</comment>
<evidence type="ECO:0000256" key="1">
    <source>
        <dbReference type="SAM" id="MobiDB-lite"/>
    </source>
</evidence>
<dbReference type="EMBL" id="JBIRGQ010000011">
    <property type="protein sequence ID" value="MFH8551414.1"/>
    <property type="molecule type" value="Genomic_DNA"/>
</dbReference>
<proteinExistence type="predicted"/>
<dbReference type="Proteomes" id="UP001610818">
    <property type="component" value="Unassembled WGS sequence"/>
</dbReference>
<organism evidence="2 3">
    <name type="scientific">Streptomyces longisporoflavus</name>
    <dbReference type="NCBI Taxonomy" id="28044"/>
    <lineage>
        <taxon>Bacteria</taxon>
        <taxon>Bacillati</taxon>
        <taxon>Actinomycetota</taxon>
        <taxon>Actinomycetes</taxon>
        <taxon>Kitasatosporales</taxon>
        <taxon>Streptomycetaceae</taxon>
        <taxon>Streptomyces</taxon>
    </lineage>
</organism>
<dbReference type="Gene3D" id="2.60.120.650">
    <property type="entry name" value="Cupin"/>
    <property type="match status" value="1"/>
</dbReference>
<gene>
    <name evidence="2" type="ORF">ACH4F9_41160</name>
</gene>
<name>A0ABW7R2D0_9ACTN</name>
<evidence type="ECO:0000313" key="2">
    <source>
        <dbReference type="EMBL" id="MFH8551414.1"/>
    </source>
</evidence>
<reference evidence="2 3" key="1">
    <citation type="submission" date="2024-10" db="EMBL/GenBank/DDBJ databases">
        <title>The Natural Products Discovery Center: Release of the First 8490 Sequenced Strains for Exploring Actinobacteria Biosynthetic Diversity.</title>
        <authorList>
            <person name="Kalkreuter E."/>
            <person name="Kautsar S.A."/>
            <person name="Yang D."/>
            <person name="Bader C.D."/>
            <person name="Teijaro C.N."/>
            <person name="Fluegel L."/>
            <person name="Davis C.M."/>
            <person name="Simpson J.R."/>
            <person name="Lauterbach L."/>
            <person name="Steele A.D."/>
            <person name="Gui C."/>
            <person name="Meng S."/>
            <person name="Li G."/>
            <person name="Viehrig K."/>
            <person name="Ye F."/>
            <person name="Su P."/>
            <person name="Kiefer A.F."/>
            <person name="Nichols A."/>
            <person name="Cepeda A.J."/>
            <person name="Yan W."/>
            <person name="Fan B."/>
            <person name="Jiang Y."/>
            <person name="Adhikari A."/>
            <person name="Zheng C.-J."/>
            <person name="Schuster L."/>
            <person name="Cowan T.M."/>
            <person name="Smanski M.J."/>
            <person name="Chevrette M.G."/>
            <person name="De Carvalho L.P.S."/>
            <person name="Shen B."/>
        </authorList>
    </citation>
    <scope>NUCLEOTIDE SEQUENCE [LARGE SCALE GENOMIC DNA]</scope>
    <source>
        <strain evidence="2 3">NPDC017990</strain>
    </source>
</reference>